<organism evidence="3 4">
    <name type="scientific">Terrabacter aerolatus</name>
    <dbReference type="NCBI Taxonomy" id="422442"/>
    <lineage>
        <taxon>Bacteria</taxon>
        <taxon>Bacillati</taxon>
        <taxon>Actinomycetota</taxon>
        <taxon>Actinomycetes</taxon>
        <taxon>Micrococcales</taxon>
        <taxon>Intrasporangiaceae</taxon>
        <taxon>Terrabacter</taxon>
    </lineage>
</organism>
<keyword evidence="4" id="KW-1185">Reference proteome</keyword>
<dbReference type="PRINTS" id="PR00722">
    <property type="entry name" value="CHYMOTRYPSIN"/>
</dbReference>
<dbReference type="GO" id="GO:0004252">
    <property type="term" value="F:serine-type endopeptidase activity"/>
    <property type="evidence" value="ECO:0007669"/>
    <property type="project" value="InterPro"/>
</dbReference>
<feature type="domain" description="Peptidase S1" evidence="2">
    <location>
        <begin position="24"/>
        <end position="264"/>
    </location>
</feature>
<dbReference type="PANTHER" id="PTHR24260">
    <property type="match status" value="1"/>
</dbReference>
<evidence type="ECO:0000259" key="2">
    <source>
        <dbReference type="PROSITE" id="PS50240"/>
    </source>
</evidence>
<dbReference type="OrthoDB" id="3657335at2"/>
<dbReference type="AlphaFoldDB" id="A0A512D2F1"/>
<dbReference type="InterPro" id="IPR043504">
    <property type="entry name" value="Peptidase_S1_PA_chymotrypsin"/>
</dbReference>
<dbReference type="InterPro" id="IPR051333">
    <property type="entry name" value="CLIP_Serine_Protease"/>
</dbReference>
<evidence type="ECO:0000313" key="3">
    <source>
        <dbReference type="EMBL" id="GEO30634.1"/>
    </source>
</evidence>
<dbReference type="Gene3D" id="2.40.10.10">
    <property type="entry name" value="Trypsin-like serine proteases"/>
    <property type="match status" value="1"/>
</dbReference>
<name>A0A512D2F1_9MICO</name>
<dbReference type="PANTHER" id="PTHR24260:SF132">
    <property type="entry name" value="PEPTIDASE S1 DOMAIN-CONTAINING PROTEIN"/>
    <property type="match status" value="1"/>
</dbReference>
<comment type="caution">
    <text evidence="3">The sequence shown here is derived from an EMBL/GenBank/DDBJ whole genome shotgun (WGS) entry which is preliminary data.</text>
</comment>
<dbReference type="RefSeq" id="WP_147066767.1">
    <property type="nucleotide sequence ID" value="NZ_BAAARO010000001.1"/>
</dbReference>
<dbReference type="InterPro" id="IPR009003">
    <property type="entry name" value="Peptidase_S1_PA"/>
</dbReference>
<dbReference type="Proteomes" id="UP000321534">
    <property type="component" value="Unassembled WGS sequence"/>
</dbReference>
<dbReference type="Pfam" id="PF00089">
    <property type="entry name" value="Trypsin"/>
    <property type="match status" value="1"/>
</dbReference>
<dbReference type="SUPFAM" id="SSF50494">
    <property type="entry name" value="Trypsin-like serine proteases"/>
    <property type="match status" value="1"/>
</dbReference>
<dbReference type="InterPro" id="IPR001314">
    <property type="entry name" value="Peptidase_S1A"/>
</dbReference>
<dbReference type="InterPro" id="IPR001254">
    <property type="entry name" value="Trypsin_dom"/>
</dbReference>
<dbReference type="GO" id="GO:0006508">
    <property type="term" value="P:proteolysis"/>
    <property type="evidence" value="ECO:0007669"/>
    <property type="project" value="InterPro"/>
</dbReference>
<sequence length="264" mass="27470">MRRLIPAAALGAALALVPSVATAMVNGTPDLAHPEAGALYFSDAVDGPKQFACSGALIDHTAYLTAGHCFADYVRSNGHLPIAWVTFDQKPTATSTYYRGTIAIDPAFVPKLTSKQNVYANDTNDIAVVHLSSDPGIEPATLPPANELDSAPSDQRFDVIGYGSTVTFGGGAHTYPSTGERQSALLGLNSVTPGWVHEDQNWTAGWGGACGGDSGGPNFLHGTHVIAATTITGDMVCRSTNVALRMDSAAARQFLATQVSSPLP</sequence>
<feature type="chain" id="PRO_5022160834" evidence="1">
    <location>
        <begin position="24"/>
        <end position="264"/>
    </location>
</feature>
<dbReference type="PROSITE" id="PS50240">
    <property type="entry name" value="TRYPSIN_DOM"/>
    <property type="match status" value="1"/>
</dbReference>
<accession>A0A512D2F1</accession>
<gene>
    <name evidence="3" type="ORF">TAE01_24440</name>
</gene>
<dbReference type="InterPro" id="IPR018114">
    <property type="entry name" value="TRYPSIN_HIS"/>
</dbReference>
<feature type="signal peptide" evidence="1">
    <location>
        <begin position="1"/>
        <end position="23"/>
    </location>
</feature>
<proteinExistence type="predicted"/>
<evidence type="ECO:0000313" key="4">
    <source>
        <dbReference type="Proteomes" id="UP000321534"/>
    </source>
</evidence>
<evidence type="ECO:0000256" key="1">
    <source>
        <dbReference type="SAM" id="SignalP"/>
    </source>
</evidence>
<protein>
    <submittedName>
        <fullName evidence="3">Esterase</fullName>
    </submittedName>
</protein>
<dbReference type="PROSITE" id="PS00134">
    <property type="entry name" value="TRYPSIN_HIS"/>
    <property type="match status" value="1"/>
</dbReference>
<dbReference type="EMBL" id="BJYX01000012">
    <property type="protein sequence ID" value="GEO30634.1"/>
    <property type="molecule type" value="Genomic_DNA"/>
</dbReference>
<reference evidence="3 4" key="1">
    <citation type="submission" date="2019-07" db="EMBL/GenBank/DDBJ databases">
        <title>Whole genome shotgun sequence of Terrabacter aerolatus NBRC 106305.</title>
        <authorList>
            <person name="Hosoyama A."/>
            <person name="Uohara A."/>
            <person name="Ohji S."/>
            <person name="Ichikawa N."/>
        </authorList>
    </citation>
    <scope>NUCLEOTIDE SEQUENCE [LARGE SCALE GENOMIC DNA]</scope>
    <source>
        <strain evidence="3 4">NBRC 106305</strain>
    </source>
</reference>
<keyword evidence="1" id="KW-0732">Signal</keyword>